<evidence type="ECO:0000256" key="2">
    <source>
        <dbReference type="ARBA" id="ARBA00023015"/>
    </source>
</evidence>
<name>A0A0D2V670_GOSRA</name>
<dbReference type="Proteomes" id="UP000032304">
    <property type="component" value="Chromosome 12"/>
</dbReference>
<evidence type="ECO:0000256" key="4">
    <source>
        <dbReference type="ARBA" id="ARBA00023163"/>
    </source>
</evidence>
<feature type="non-terminal residue" evidence="6">
    <location>
        <position position="1"/>
    </location>
</feature>
<accession>A0A0D2V670</accession>
<dbReference type="InterPro" id="IPR015300">
    <property type="entry name" value="DNA-bd_pseudobarrel_sf"/>
</dbReference>
<keyword evidence="4" id="KW-0804">Transcription</keyword>
<dbReference type="InterPro" id="IPR003340">
    <property type="entry name" value="B3_DNA-bd"/>
</dbReference>
<evidence type="ECO:0000256" key="3">
    <source>
        <dbReference type="ARBA" id="ARBA00023125"/>
    </source>
</evidence>
<evidence type="ECO:0000256" key="1">
    <source>
        <dbReference type="ARBA" id="ARBA00004123"/>
    </source>
</evidence>
<dbReference type="CDD" id="cd10017">
    <property type="entry name" value="B3_DNA"/>
    <property type="match status" value="1"/>
</dbReference>
<evidence type="ECO:0000313" key="6">
    <source>
        <dbReference type="EMBL" id="KJB77926.1"/>
    </source>
</evidence>
<evidence type="ECO:0008006" key="8">
    <source>
        <dbReference type="Google" id="ProtNLM"/>
    </source>
</evidence>
<dbReference type="EMBL" id="CM001751">
    <property type="protein sequence ID" value="KJB77926.1"/>
    <property type="molecule type" value="Genomic_DNA"/>
</dbReference>
<dbReference type="GO" id="GO:0005634">
    <property type="term" value="C:nucleus"/>
    <property type="evidence" value="ECO:0007669"/>
    <property type="project" value="UniProtKB-SubCell"/>
</dbReference>
<proteinExistence type="predicted"/>
<dbReference type="Gene3D" id="2.40.330.10">
    <property type="entry name" value="DNA-binding pseudobarrel domain"/>
    <property type="match status" value="1"/>
</dbReference>
<dbReference type="OMA" id="FYRIQVI"/>
<keyword evidence="2" id="KW-0805">Transcription regulation</keyword>
<reference evidence="6 7" key="1">
    <citation type="journal article" date="2012" name="Nature">
        <title>Repeated polyploidization of Gossypium genomes and the evolution of spinnable cotton fibres.</title>
        <authorList>
            <person name="Paterson A.H."/>
            <person name="Wendel J.F."/>
            <person name="Gundlach H."/>
            <person name="Guo H."/>
            <person name="Jenkins J."/>
            <person name="Jin D."/>
            <person name="Llewellyn D."/>
            <person name="Showmaker K.C."/>
            <person name="Shu S."/>
            <person name="Udall J."/>
            <person name="Yoo M.J."/>
            <person name="Byers R."/>
            <person name="Chen W."/>
            <person name="Doron-Faigenboim A."/>
            <person name="Duke M.V."/>
            <person name="Gong L."/>
            <person name="Grimwood J."/>
            <person name="Grover C."/>
            <person name="Grupp K."/>
            <person name="Hu G."/>
            <person name="Lee T.H."/>
            <person name="Li J."/>
            <person name="Lin L."/>
            <person name="Liu T."/>
            <person name="Marler B.S."/>
            <person name="Page J.T."/>
            <person name="Roberts A.W."/>
            <person name="Romanel E."/>
            <person name="Sanders W.S."/>
            <person name="Szadkowski E."/>
            <person name="Tan X."/>
            <person name="Tang H."/>
            <person name="Xu C."/>
            <person name="Wang J."/>
            <person name="Wang Z."/>
            <person name="Zhang D."/>
            <person name="Zhang L."/>
            <person name="Ashrafi H."/>
            <person name="Bedon F."/>
            <person name="Bowers J.E."/>
            <person name="Brubaker C.L."/>
            <person name="Chee P.W."/>
            <person name="Das S."/>
            <person name="Gingle A.R."/>
            <person name="Haigler C.H."/>
            <person name="Harker D."/>
            <person name="Hoffmann L.V."/>
            <person name="Hovav R."/>
            <person name="Jones D.C."/>
            <person name="Lemke C."/>
            <person name="Mansoor S."/>
            <person name="ur Rahman M."/>
            <person name="Rainville L.N."/>
            <person name="Rambani A."/>
            <person name="Reddy U.K."/>
            <person name="Rong J.K."/>
            <person name="Saranga Y."/>
            <person name="Scheffler B.E."/>
            <person name="Scheffler J.A."/>
            <person name="Stelly D.M."/>
            <person name="Triplett B.A."/>
            <person name="Van Deynze A."/>
            <person name="Vaslin M.F."/>
            <person name="Waghmare V.N."/>
            <person name="Walford S.A."/>
            <person name="Wright R.J."/>
            <person name="Zaki E.A."/>
            <person name="Zhang T."/>
            <person name="Dennis E.S."/>
            <person name="Mayer K.F."/>
            <person name="Peterson D.G."/>
            <person name="Rokhsar D.S."/>
            <person name="Wang X."/>
            <person name="Schmutz J."/>
        </authorList>
    </citation>
    <scope>NUCLEOTIDE SEQUENCE [LARGE SCALE GENOMIC DNA]</scope>
</reference>
<sequence>RTAEKREPTLTSVKEIRVKDKAMAIEKPLFMKILSRTDIKVRLSVPTKKKRCFLNFQNRHKVEFKVKDDNGKDWVFCCSIRKKKGYRKPVLSKGWLPFVRCWKLEIGDGVRVYRMMDKDGKEYYRIEVIKRRDSPLIRNHDAEEPSALAVASYGDVEEEAYEVGGEFLMNA</sequence>
<evidence type="ECO:0000313" key="7">
    <source>
        <dbReference type="Proteomes" id="UP000032304"/>
    </source>
</evidence>
<keyword evidence="7" id="KW-1185">Reference proteome</keyword>
<gene>
    <name evidence="6" type="ORF">B456_012G167300</name>
</gene>
<keyword evidence="3" id="KW-0238">DNA-binding</keyword>
<dbReference type="Gramene" id="KJB77926">
    <property type="protein sequence ID" value="KJB77926"/>
    <property type="gene ID" value="B456_012G167300"/>
</dbReference>
<keyword evidence="5" id="KW-0539">Nucleus</keyword>
<organism evidence="6 7">
    <name type="scientific">Gossypium raimondii</name>
    <name type="common">Peruvian cotton</name>
    <name type="synonym">Gossypium klotzschianum subsp. raimondii</name>
    <dbReference type="NCBI Taxonomy" id="29730"/>
    <lineage>
        <taxon>Eukaryota</taxon>
        <taxon>Viridiplantae</taxon>
        <taxon>Streptophyta</taxon>
        <taxon>Embryophyta</taxon>
        <taxon>Tracheophyta</taxon>
        <taxon>Spermatophyta</taxon>
        <taxon>Magnoliopsida</taxon>
        <taxon>eudicotyledons</taxon>
        <taxon>Gunneridae</taxon>
        <taxon>Pentapetalae</taxon>
        <taxon>rosids</taxon>
        <taxon>malvids</taxon>
        <taxon>Malvales</taxon>
        <taxon>Malvaceae</taxon>
        <taxon>Malvoideae</taxon>
        <taxon>Gossypium</taxon>
    </lineage>
</organism>
<comment type="subcellular location">
    <subcellularLocation>
        <location evidence="1">Nucleus</location>
    </subcellularLocation>
</comment>
<dbReference type="AlphaFoldDB" id="A0A0D2V670"/>
<dbReference type="SUPFAM" id="SSF101936">
    <property type="entry name" value="DNA-binding pseudobarrel domain"/>
    <property type="match status" value="1"/>
</dbReference>
<evidence type="ECO:0000256" key="5">
    <source>
        <dbReference type="ARBA" id="ARBA00023242"/>
    </source>
</evidence>
<protein>
    <recommendedName>
        <fullName evidence="8">TF-B3 domain-containing protein</fullName>
    </recommendedName>
</protein>
<dbReference type="GO" id="GO:0003677">
    <property type="term" value="F:DNA binding"/>
    <property type="evidence" value="ECO:0007669"/>
    <property type="project" value="UniProtKB-KW"/>
</dbReference>